<dbReference type="GO" id="GO:0005524">
    <property type="term" value="F:ATP binding"/>
    <property type="evidence" value="ECO:0007669"/>
    <property type="project" value="UniProtKB-KW"/>
</dbReference>
<accession>A0A499UHR7</accession>
<evidence type="ECO:0000313" key="1">
    <source>
        <dbReference type="EMBL" id="BBJ41144.1"/>
    </source>
</evidence>
<dbReference type="Proteomes" id="UP000463951">
    <property type="component" value="Chromosome"/>
</dbReference>
<proteinExistence type="predicted"/>
<evidence type="ECO:0000313" key="2">
    <source>
        <dbReference type="Proteomes" id="UP000463951"/>
    </source>
</evidence>
<dbReference type="Pfam" id="PF11305">
    <property type="entry name" value="DUF3107"/>
    <property type="match status" value="1"/>
</dbReference>
<organism evidence="1 2">
    <name type="scientific">Streptomyces antimycoticus</name>
    <dbReference type="NCBI Taxonomy" id="68175"/>
    <lineage>
        <taxon>Bacteria</taxon>
        <taxon>Bacillati</taxon>
        <taxon>Actinomycetota</taxon>
        <taxon>Actinomycetes</taxon>
        <taxon>Kitasatosporales</taxon>
        <taxon>Streptomycetaceae</taxon>
        <taxon>Streptomyces</taxon>
        <taxon>Streptomyces violaceusniger group</taxon>
    </lineage>
</organism>
<gene>
    <name evidence="1" type="ORF">SSPO_038620</name>
</gene>
<sequence length="120" mass="12642">MFAAAGVFASGVRPWPPAGVPARLVCAGYSADGRANPNDRRRDKAVEVKIGVQHAPREITLESGQSAEEVERLVAEALGGKAQVLILEDSHGRKVLVPADRLAYIELGEPSARKVGFGAA</sequence>
<name>A0A499UHR7_9ACTN</name>
<dbReference type="EMBL" id="AP019620">
    <property type="protein sequence ID" value="BBJ41144.1"/>
    <property type="molecule type" value="Genomic_DNA"/>
</dbReference>
<reference evidence="1 2" key="1">
    <citation type="journal article" date="2020" name="Int. J. Syst. Evol. Microbiol.">
        <title>Reclassification of Streptomyces castelarensis and Streptomyces sporoclivatus as later heterotypic synonyms of Streptomyces antimycoticus.</title>
        <authorList>
            <person name="Komaki H."/>
            <person name="Tamura T."/>
        </authorList>
    </citation>
    <scope>NUCLEOTIDE SEQUENCE [LARGE SCALE GENOMIC DNA]</scope>
    <source>
        <strain evidence="1 2">NBRC 100767</strain>
    </source>
</reference>
<protein>
    <submittedName>
        <fullName evidence="1">ATP-binding protein</fullName>
    </submittedName>
</protein>
<dbReference type="AlphaFoldDB" id="A0A499UHR7"/>
<dbReference type="InterPro" id="IPR021456">
    <property type="entry name" value="DUF3107"/>
</dbReference>
<keyword evidence="1" id="KW-0067">ATP-binding</keyword>
<keyword evidence="1" id="KW-0547">Nucleotide-binding</keyword>